<name>W0AM21_9SPHN</name>
<accession>W0AM21</accession>
<dbReference type="PROSITE" id="PS51257">
    <property type="entry name" value="PROKAR_LIPOPROTEIN"/>
    <property type="match status" value="1"/>
</dbReference>
<sequence length="351" mass="35699">MRHGSVSKAARMAALALCVALAGCSASEPPPPPPPLPVEVARVVSSSGTSLRAAGTIAWQRESVLSFRVPGMIALMNAEIGDRVAAGTTLAALDATDAAARLRQAEEDVARARRTAQRYAALAETGAMAPALARDQQTVSAQAEAALRAARYDHRSTRLAAPFGGIVLARVAQRGEVVSPGQEVLRIADLSSPLLVRAAVPAHDVPGLAAGMPATVTVGTRTVGGRVLRIGSQADARTGTVIVEVALAERKGLASGTVADVAFAGAAASGGAAGGAATIRVPAEAVLEASRGRASLFLFDAPRSRAVRRAVRFIGYDGDDALIAGLPADATVITAGAGYVRDGQRVLVSNR</sequence>
<dbReference type="InterPro" id="IPR058647">
    <property type="entry name" value="BSH_CzcB-like"/>
</dbReference>
<dbReference type="Gene3D" id="1.10.287.470">
    <property type="entry name" value="Helix hairpin bin"/>
    <property type="match status" value="1"/>
</dbReference>
<protein>
    <recommendedName>
        <fullName evidence="4">CzcB-like barrel-sandwich hybrid domain-containing protein</fullName>
    </recommendedName>
</protein>
<dbReference type="GO" id="GO:1990281">
    <property type="term" value="C:efflux pump complex"/>
    <property type="evidence" value="ECO:0007669"/>
    <property type="project" value="TreeGrafter"/>
</dbReference>
<dbReference type="PATRIC" id="fig|1123269.5.peg.5046"/>
<keyword evidence="2" id="KW-0175">Coiled coil</keyword>
<dbReference type="Pfam" id="PF25973">
    <property type="entry name" value="BSH_CzcB"/>
    <property type="match status" value="1"/>
</dbReference>
<dbReference type="Gene3D" id="2.40.420.20">
    <property type="match status" value="1"/>
</dbReference>
<organism evidence="5 6">
    <name type="scientific">Sphingomonas sanxanigenens DSM 19645 = NX02</name>
    <dbReference type="NCBI Taxonomy" id="1123269"/>
    <lineage>
        <taxon>Bacteria</taxon>
        <taxon>Pseudomonadati</taxon>
        <taxon>Pseudomonadota</taxon>
        <taxon>Alphaproteobacteria</taxon>
        <taxon>Sphingomonadales</taxon>
        <taxon>Sphingomonadaceae</taxon>
        <taxon>Sphingomonas</taxon>
    </lineage>
</organism>
<evidence type="ECO:0000313" key="6">
    <source>
        <dbReference type="Proteomes" id="UP000018851"/>
    </source>
</evidence>
<dbReference type="AlphaFoldDB" id="W0AM21"/>
<gene>
    <name evidence="5" type="ORF">NX02_25725</name>
</gene>
<reference evidence="5 6" key="1">
    <citation type="submission" date="2013-07" db="EMBL/GenBank/DDBJ databases">
        <title>Completed genome of Sphingomonas sanxanigenens NX02.</title>
        <authorList>
            <person name="Ma T."/>
            <person name="Huang H."/>
            <person name="Wu M."/>
            <person name="Li X."/>
            <person name="Li G."/>
        </authorList>
    </citation>
    <scope>NUCLEOTIDE SEQUENCE [LARGE SCALE GENOMIC DNA]</scope>
    <source>
        <strain evidence="5 6">NX02</strain>
    </source>
</reference>
<dbReference type="InterPro" id="IPR006143">
    <property type="entry name" value="RND_pump_MFP"/>
</dbReference>
<dbReference type="KEGG" id="ssan:NX02_25725"/>
<comment type="similarity">
    <text evidence="1">Belongs to the membrane fusion protein (MFP) (TC 8.A.1) family.</text>
</comment>
<dbReference type="STRING" id="1123269.NX02_25725"/>
<dbReference type="Proteomes" id="UP000018851">
    <property type="component" value="Chromosome"/>
</dbReference>
<keyword evidence="3" id="KW-0732">Signal</keyword>
<dbReference type="GO" id="GO:0015562">
    <property type="term" value="F:efflux transmembrane transporter activity"/>
    <property type="evidence" value="ECO:0007669"/>
    <property type="project" value="TreeGrafter"/>
</dbReference>
<dbReference type="PANTHER" id="PTHR30469:SF15">
    <property type="entry name" value="HLYD FAMILY OF SECRETION PROTEINS"/>
    <property type="match status" value="1"/>
</dbReference>
<feature type="chain" id="PRO_5004785431" description="CzcB-like barrel-sandwich hybrid domain-containing protein" evidence="3">
    <location>
        <begin position="23"/>
        <end position="351"/>
    </location>
</feature>
<evidence type="ECO:0000256" key="3">
    <source>
        <dbReference type="SAM" id="SignalP"/>
    </source>
</evidence>
<dbReference type="SUPFAM" id="SSF111369">
    <property type="entry name" value="HlyD-like secretion proteins"/>
    <property type="match status" value="1"/>
</dbReference>
<dbReference type="HOGENOM" id="CLU_018816_1_0_5"/>
<evidence type="ECO:0000313" key="5">
    <source>
        <dbReference type="EMBL" id="AHE56750.1"/>
    </source>
</evidence>
<dbReference type="PANTHER" id="PTHR30469">
    <property type="entry name" value="MULTIDRUG RESISTANCE PROTEIN MDTA"/>
    <property type="match status" value="1"/>
</dbReference>
<keyword evidence="6" id="KW-1185">Reference proteome</keyword>
<evidence type="ECO:0000256" key="2">
    <source>
        <dbReference type="SAM" id="Coils"/>
    </source>
</evidence>
<dbReference type="NCBIfam" id="TIGR01730">
    <property type="entry name" value="RND_mfp"/>
    <property type="match status" value="1"/>
</dbReference>
<feature type="coiled-coil region" evidence="2">
    <location>
        <begin position="95"/>
        <end position="122"/>
    </location>
</feature>
<evidence type="ECO:0000256" key="1">
    <source>
        <dbReference type="ARBA" id="ARBA00009477"/>
    </source>
</evidence>
<feature type="domain" description="CzcB-like barrel-sandwich hybrid" evidence="4">
    <location>
        <begin position="65"/>
        <end position="189"/>
    </location>
</feature>
<feature type="signal peptide" evidence="3">
    <location>
        <begin position="1"/>
        <end position="22"/>
    </location>
</feature>
<proteinExistence type="inferred from homology"/>
<evidence type="ECO:0000259" key="4">
    <source>
        <dbReference type="Pfam" id="PF25973"/>
    </source>
</evidence>
<dbReference type="eggNOG" id="COG0845">
    <property type="taxonomic scope" value="Bacteria"/>
</dbReference>
<dbReference type="Gene3D" id="2.40.50.100">
    <property type="match status" value="1"/>
</dbReference>
<dbReference type="EMBL" id="CP006644">
    <property type="protein sequence ID" value="AHE56750.1"/>
    <property type="molecule type" value="Genomic_DNA"/>
</dbReference>
<dbReference type="Gene3D" id="2.40.30.170">
    <property type="match status" value="1"/>
</dbReference>